<dbReference type="STRING" id="649760.HMPREF0971_03109"/>
<name>D1QVR9_9BACT</name>
<keyword evidence="1" id="KW-1133">Transmembrane helix</keyword>
<gene>
    <name evidence="2" type="ORF">HMPREF0971_03109</name>
</gene>
<evidence type="ECO:0000256" key="1">
    <source>
        <dbReference type="SAM" id="Phobius"/>
    </source>
</evidence>
<evidence type="ECO:0000313" key="3">
    <source>
        <dbReference type="Proteomes" id="UP000004079"/>
    </source>
</evidence>
<feature type="transmembrane region" description="Helical" evidence="1">
    <location>
        <begin position="299"/>
        <end position="320"/>
    </location>
</feature>
<dbReference type="Proteomes" id="UP000004079">
    <property type="component" value="Unassembled WGS sequence"/>
</dbReference>
<feature type="transmembrane region" description="Helical" evidence="1">
    <location>
        <begin position="181"/>
        <end position="200"/>
    </location>
</feature>
<accession>D1QVR9</accession>
<proteinExistence type="predicted"/>
<reference evidence="2 3" key="1">
    <citation type="submission" date="2009-11" db="EMBL/GenBank/DDBJ databases">
        <authorList>
            <person name="Weinstock G."/>
            <person name="Sodergren E."/>
            <person name="Clifton S."/>
            <person name="Fulton L."/>
            <person name="Fulton B."/>
            <person name="Courtney L."/>
            <person name="Fronick C."/>
            <person name="Harrison M."/>
            <person name="Strong C."/>
            <person name="Farmer C."/>
            <person name="Delahaunty K."/>
            <person name="Markovic C."/>
            <person name="Hall O."/>
            <person name="Minx P."/>
            <person name="Tomlinson C."/>
            <person name="Mitreva M."/>
            <person name="Nelson J."/>
            <person name="Hou S."/>
            <person name="Wollam A."/>
            <person name="Pepin K.H."/>
            <person name="Johnson M."/>
            <person name="Bhonagiri V."/>
            <person name="Nash W.E."/>
            <person name="Warren W."/>
            <person name="Chinwalla A."/>
            <person name="Mardis E.R."/>
            <person name="Wilson R.K."/>
        </authorList>
    </citation>
    <scope>NUCLEOTIDE SEQUENCE [LARGE SCALE GENOMIC DNA]</scope>
    <source>
        <strain evidence="2 3">F0302</strain>
    </source>
</reference>
<feature type="transmembrane region" description="Helical" evidence="1">
    <location>
        <begin position="242"/>
        <end position="258"/>
    </location>
</feature>
<organism evidence="2 3">
    <name type="scientific">Segatella oris F0302</name>
    <dbReference type="NCBI Taxonomy" id="649760"/>
    <lineage>
        <taxon>Bacteria</taxon>
        <taxon>Pseudomonadati</taxon>
        <taxon>Bacteroidota</taxon>
        <taxon>Bacteroidia</taxon>
        <taxon>Bacteroidales</taxon>
        <taxon>Prevotellaceae</taxon>
        <taxon>Segatella</taxon>
    </lineage>
</organism>
<dbReference type="EMBL" id="ACUZ02000058">
    <property type="protein sequence ID" value="EFB30532.1"/>
    <property type="molecule type" value="Genomic_DNA"/>
</dbReference>
<dbReference type="AlphaFoldDB" id="D1QVR9"/>
<dbReference type="HOGENOM" id="CLU_686704_0_0_10"/>
<feature type="transmembrane region" description="Helical" evidence="1">
    <location>
        <begin position="54"/>
        <end position="72"/>
    </location>
</feature>
<keyword evidence="1" id="KW-0812">Transmembrane</keyword>
<keyword evidence="1" id="KW-0472">Membrane</keyword>
<feature type="transmembrane region" description="Helical" evidence="1">
    <location>
        <begin position="270"/>
        <end position="287"/>
    </location>
</feature>
<evidence type="ECO:0000313" key="2">
    <source>
        <dbReference type="EMBL" id="EFB30532.1"/>
    </source>
</evidence>
<sequence>MYKPLKHHRILGEHRPQKSSIIGAWIVALLFIFLGLMTFYTMMTFDDYDLSARIYLGLLALAFIIGSMGYVINQVVSKLFITPEAVIRVSIFGKTILPMAEIDCYEDEKNRITLHATRLSKFIIISNDYDGFASIEAWAHSQFQNKDVIDEKQETEEMLSDLHYGASEEDIRNKANKLKKIIYPLNVVTTIVVLFIVFLPSFAHDFIVSIAALLPLVAVFLYNKSHGLAKFYVSKTDPHPSLLSIGSVCSLGLLYSAWRENLLHIPSQFWLIVIVVTLVLTYLCTRNEHITPTYGQRDLLLFIGVTLIGCFVYSYSTLIFCNITFDPSKPKYFDSSIKDKSSTTGKGHRYYLKLAPWNDLKEDERVYISHKLYNKLQIGAPVKIEQYEGCLGVNYYYPILD</sequence>
<feature type="transmembrane region" description="Helical" evidence="1">
    <location>
        <begin position="206"/>
        <end position="222"/>
    </location>
</feature>
<comment type="caution">
    <text evidence="2">The sequence shown here is derived from an EMBL/GenBank/DDBJ whole genome shotgun (WGS) entry which is preliminary data.</text>
</comment>
<feature type="transmembrane region" description="Helical" evidence="1">
    <location>
        <begin position="21"/>
        <end position="42"/>
    </location>
</feature>
<protein>
    <submittedName>
        <fullName evidence="2">Uncharacterized protein</fullName>
    </submittedName>
</protein>
<dbReference type="RefSeq" id="WP_004375589.1">
    <property type="nucleotide sequence ID" value="NZ_GG703890.1"/>
</dbReference>